<organism evidence="2 3">
    <name type="scientific">Sphaerobolus stellatus (strain SS14)</name>
    <dbReference type="NCBI Taxonomy" id="990650"/>
    <lineage>
        <taxon>Eukaryota</taxon>
        <taxon>Fungi</taxon>
        <taxon>Dikarya</taxon>
        <taxon>Basidiomycota</taxon>
        <taxon>Agaricomycotina</taxon>
        <taxon>Agaricomycetes</taxon>
        <taxon>Phallomycetidae</taxon>
        <taxon>Geastrales</taxon>
        <taxon>Sphaerobolaceae</taxon>
        <taxon>Sphaerobolus</taxon>
    </lineage>
</organism>
<feature type="compositionally biased region" description="Low complexity" evidence="1">
    <location>
        <begin position="61"/>
        <end position="87"/>
    </location>
</feature>
<dbReference type="HOGENOM" id="CLU_1971909_0_0_1"/>
<accession>A0A0C9UC57</accession>
<proteinExistence type="predicted"/>
<reference evidence="2 3" key="1">
    <citation type="submission" date="2014-06" db="EMBL/GenBank/DDBJ databases">
        <title>Evolutionary Origins and Diversification of the Mycorrhizal Mutualists.</title>
        <authorList>
            <consortium name="DOE Joint Genome Institute"/>
            <consortium name="Mycorrhizal Genomics Consortium"/>
            <person name="Kohler A."/>
            <person name="Kuo A."/>
            <person name="Nagy L.G."/>
            <person name="Floudas D."/>
            <person name="Copeland A."/>
            <person name="Barry K.W."/>
            <person name="Cichocki N."/>
            <person name="Veneault-Fourrey C."/>
            <person name="LaButti K."/>
            <person name="Lindquist E.A."/>
            <person name="Lipzen A."/>
            <person name="Lundell T."/>
            <person name="Morin E."/>
            <person name="Murat C."/>
            <person name="Riley R."/>
            <person name="Ohm R."/>
            <person name="Sun H."/>
            <person name="Tunlid A."/>
            <person name="Henrissat B."/>
            <person name="Grigoriev I.V."/>
            <person name="Hibbett D.S."/>
            <person name="Martin F."/>
        </authorList>
    </citation>
    <scope>NUCLEOTIDE SEQUENCE [LARGE SCALE GENOMIC DNA]</scope>
    <source>
        <strain evidence="2 3">SS14</strain>
    </source>
</reference>
<name>A0A0C9UC57_SPHS4</name>
<feature type="compositionally biased region" description="Low complexity" evidence="1">
    <location>
        <begin position="42"/>
        <end position="52"/>
    </location>
</feature>
<evidence type="ECO:0000256" key="1">
    <source>
        <dbReference type="SAM" id="MobiDB-lite"/>
    </source>
</evidence>
<dbReference type="EMBL" id="KN838015">
    <property type="protein sequence ID" value="KIJ22680.1"/>
    <property type="molecule type" value="Genomic_DNA"/>
</dbReference>
<dbReference type="AlphaFoldDB" id="A0A0C9UC57"/>
<protein>
    <submittedName>
        <fullName evidence="2">Uncharacterized protein</fullName>
    </submittedName>
</protein>
<feature type="region of interest" description="Disordered" evidence="1">
    <location>
        <begin position="37"/>
        <end position="93"/>
    </location>
</feature>
<dbReference type="Proteomes" id="UP000054279">
    <property type="component" value="Unassembled WGS sequence"/>
</dbReference>
<evidence type="ECO:0000313" key="2">
    <source>
        <dbReference type="EMBL" id="KIJ22680.1"/>
    </source>
</evidence>
<keyword evidence="3" id="KW-1185">Reference proteome</keyword>
<gene>
    <name evidence="2" type="ORF">M422DRAFT_276859</name>
</gene>
<sequence>MIKEGTAGRQLYPIALPAKDAPLGLIARLSLEEAEEIAFDPSSSTSQDSTQDAKPSKKRPSPSSRPTSESQPHSSSSSSGSSRPSTPSDDDIGTYCIASPSFFLPTSHYAEFSTPAPRSRRSFLPAL</sequence>
<evidence type="ECO:0000313" key="3">
    <source>
        <dbReference type="Proteomes" id="UP000054279"/>
    </source>
</evidence>